<dbReference type="Proteomes" id="UP000299211">
    <property type="component" value="Unassembled WGS sequence"/>
</dbReference>
<protein>
    <recommendedName>
        <fullName evidence="5">DUF1877 family protein</fullName>
    </recommendedName>
</protein>
<comment type="caution">
    <text evidence="1">The sequence shown here is derived from an EMBL/GenBank/DDBJ whole genome shotgun (WGS) entry which is preliminary data.</text>
</comment>
<evidence type="ECO:0000313" key="2">
    <source>
        <dbReference type="EMBL" id="GDY71799.1"/>
    </source>
</evidence>
<dbReference type="EMBL" id="BJHX01000001">
    <property type="protein sequence ID" value="GDY67878.1"/>
    <property type="molecule type" value="Genomic_DNA"/>
</dbReference>
<dbReference type="EMBL" id="BJHY01000001">
    <property type="protein sequence ID" value="GDY71799.1"/>
    <property type="molecule type" value="Genomic_DNA"/>
</dbReference>
<dbReference type="AlphaFoldDB" id="A0A4D4M7T7"/>
<evidence type="ECO:0000313" key="4">
    <source>
        <dbReference type="Proteomes" id="UP000302139"/>
    </source>
</evidence>
<dbReference type="RefSeq" id="WP_037649327.1">
    <property type="nucleotide sequence ID" value="NZ_BAABTN010000158.1"/>
</dbReference>
<accession>A0A4D4M7T7</accession>
<organism evidence="1 4">
    <name type="scientific">Streptomyces avermitilis</name>
    <dbReference type="NCBI Taxonomy" id="33903"/>
    <lineage>
        <taxon>Bacteria</taxon>
        <taxon>Bacillati</taxon>
        <taxon>Actinomycetota</taxon>
        <taxon>Actinomycetes</taxon>
        <taxon>Kitasatosporales</taxon>
        <taxon>Streptomycetaceae</taxon>
        <taxon>Streptomyces</taxon>
    </lineage>
</organism>
<name>A0A4D4M7T7_STRAX</name>
<sequence length="201" mass="22415">MGLSITALAVDWSRLEGIPADERLERLYEDSFLEVGEEVEEGWAWPASTGEPWCAVYEFAGTLGSYKPHFWAAEAWDDVREFADPALRDALDGFLRPLGLVREEEPDDTEPDTGLFPGDAEPWRPELLLACPPGTVTELVRRWARAAPLLDGLREPFGVHAARGPGKWISDYDEFATLLRGWGEVMETTGRRAWGVIGLPC</sequence>
<reference evidence="1 4" key="2">
    <citation type="submission" date="2019-04" db="EMBL/GenBank/DDBJ databases">
        <title>Draft genome sequences of Streptomyces avermitilis NBRC 14893.</title>
        <authorList>
            <person name="Komaki H."/>
            <person name="Tamura T."/>
            <person name="Hosoyama A."/>
        </authorList>
    </citation>
    <scope>NUCLEOTIDE SEQUENCE [LARGE SCALE GENOMIC DNA]</scope>
    <source>
        <strain evidence="1 4">NBRC 14893</strain>
    </source>
</reference>
<proteinExistence type="predicted"/>
<gene>
    <name evidence="1" type="ORF">SAV14893_072710</name>
    <name evidence="2" type="ORF">SAV31267_012840</name>
</gene>
<dbReference type="Proteomes" id="UP000302139">
    <property type="component" value="Unassembled WGS sequence"/>
</dbReference>
<evidence type="ECO:0008006" key="5">
    <source>
        <dbReference type="Google" id="ProtNLM"/>
    </source>
</evidence>
<evidence type="ECO:0000313" key="1">
    <source>
        <dbReference type="EMBL" id="GDY67878.1"/>
    </source>
</evidence>
<reference evidence="2 3" key="1">
    <citation type="submission" date="2019-04" db="EMBL/GenBank/DDBJ databases">
        <title>Draft genome sequences of Streptomyces avermitilis ATCC 31267.</title>
        <authorList>
            <person name="Komaki H."/>
            <person name="Tamura T."/>
            <person name="Hosoyama A."/>
        </authorList>
    </citation>
    <scope>NUCLEOTIDE SEQUENCE [LARGE SCALE GENOMIC DNA]</scope>
    <source>
        <strain evidence="2 3">ATCC 31267</strain>
    </source>
</reference>
<evidence type="ECO:0000313" key="3">
    <source>
        <dbReference type="Proteomes" id="UP000299211"/>
    </source>
</evidence>